<reference evidence="3 4" key="1">
    <citation type="submission" date="2018-02" db="EMBL/GenBank/DDBJ databases">
        <title>Complete genome of Nitrosopumilus oxyclinae HCE1.</title>
        <authorList>
            <person name="Qin W."/>
            <person name="Zheng Y."/>
            <person name="Stahl D.A."/>
        </authorList>
    </citation>
    <scope>NUCLEOTIDE SEQUENCE [LARGE SCALE GENOMIC DNA]</scope>
    <source>
        <strain evidence="3 4">HCE1</strain>
    </source>
</reference>
<evidence type="ECO:0000313" key="3">
    <source>
        <dbReference type="EMBL" id="QLH03908.1"/>
    </source>
</evidence>
<proteinExistence type="predicted"/>
<dbReference type="InterPro" id="IPR036390">
    <property type="entry name" value="WH_DNA-bd_sf"/>
</dbReference>
<protein>
    <submittedName>
        <fullName evidence="3">MarR family transcriptional regulator</fullName>
    </submittedName>
</protein>
<feature type="region of interest" description="Disordered" evidence="1">
    <location>
        <begin position="195"/>
        <end position="234"/>
    </location>
</feature>
<feature type="transmembrane region" description="Helical" evidence="2">
    <location>
        <begin position="237"/>
        <end position="258"/>
    </location>
</feature>
<dbReference type="OrthoDB" id="28494at2157"/>
<dbReference type="GeneID" id="56060300"/>
<dbReference type="SUPFAM" id="SSF46785">
    <property type="entry name" value="Winged helix' DNA-binding domain"/>
    <property type="match status" value="1"/>
</dbReference>
<evidence type="ECO:0000313" key="4">
    <source>
        <dbReference type="Proteomes" id="UP000509441"/>
    </source>
</evidence>
<dbReference type="AlphaFoldDB" id="A0A7D5M427"/>
<sequence>MYPEIVPIHRKESLREDGMLFVRTEGILETMVKAPLIIAGLMVVALTMPIQTSFGSTRMLDLTLYSDGSAHISSQLEVDPLDPDYEVSLFGSSIDNFVVVGENGFLLSSEIIDDKAIIDTFGSSSISINYDIHDLISKEGRVWTFTLDSPTDYSLLMPRNSIIVGMDALPSNMVLINDQTKLDLNSGLSEINYIFGSTQPPTTQPPTTQPPTTQPPTTQPPTTQPPTTMPEQPSDDVSTIALVVFPVVAVIAGAAIMIKRKQTKSSLVEQSEVISELQIKTDTTDAENILNLRPDMREDDKEIIKFISANGGEALESDLRKKFLQPRTTMWRAVKRLERQGVIEIAKKDLQNLVKLKKDLEEEE</sequence>
<keyword evidence="4" id="KW-1185">Reference proteome</keyword>
<keyword evidence="2" id="KW-0812">Transmembrane</keyword>
<accession>A0A7D5M427</accession>
<dbReference type="RefSeq" id="WP_179362761.1">
    <property type="nucleotide sequence ID" value="NZ_CP026994.1"/>
</dbReference>
<organism evidence="3 4">
    <name type="scientific">Nitrosopumilus oxyclinae</name>
    <dbReference type="NCBI Taxonomy" id="1959104"/>
    <lineage>
        <taxon>Archaea</taxon>
        <taxon>Nitrososphaerota</taxon>
        <taxon>Nitrososphaeria</taxon>
        <taxon>Nitrosopumilales</taxon>
        <taxon>Nitrosopumilaceae</taxon>
        <taxon>Nitrosopumilus</taxon>
    </lineage>
</organism>
<dbReference type="KEGG" id="nox:C5F49_00165"/>
<keyword evidence="2" id="KW-1133">Transmembrane helix</keyword>
<evidence type="ECO:0000256" key="2">
    <source>
        <dbReference type="SAM" id="Phobius"/>
    </source>
</evidence>
<feature type="compositionally biased region" description="Pro residues" evidence="1">
    <location>
        <begin position="202"/>
        <end position="228"/>
    </location>
</feature>
<keyword evidence="2" id="KW-0472">Membrane</keyword>
<evidence type="ECO:0000256" key="1">
    <source>
        <dbReference type="SAM" id="MobiDB-lite"/>
    </source>
</evidence>
<gene>
    <name evidence="3" type="ORF">C5F49_00165</name>
</gene>
<dbReference type="EMBL" id="CP026994">
    <property type="protein sequence ID" value="QLH03908.1"/>
    <property type="molecule type" value="Genomic_DNA"/>
</dbReference>
<name>A0A7D5M427_9ARCH</name>
<dbReference type="Proteomes" id="UP000509441">
    <property type="component" value="Chromosome"/>
</dbReference>